<comment type="caution">
    <text evidence="2">The sequence shown here is derived from an EMBL/GenBank/DDBJ whole genome shotgun (WGS) entry which is preliminary data.</text>
</comment>
<evidence type="ECO:0000313" key="3">
    <source>
        <dbReference type="Proteomes" id="UP000238982"/>
    </source>
</evidence>
<evidence type="ECO:0000313" key="2">
    <source>
        <dbReference type="EMBL" id="PRF62026.1"/>
    </source>
</evidence>
<dbReference type="GO" id="GO:0004519">
    <property type="term" value="F:endonuclease activity"/>
    <property type="evidence" value="ECO:0007669"/>
    <property type="project" value="InterPro"/>
</dbReference>
<dbReference type="InterPro" id="IPR010270">
    <property type="entry name" value="Phage_P2_GpM"/>
</dbReference>
<organism evidence="2 3">
    <name type="scientific">Burkholderia multivorans</name>
    <dbReference type="NCBI Taxonomy" id="87883"/>
    <lineage>
        <taxon>Bacteria</taxon>
        <taxon>Pseudomonadati</taxon>
        <taxon>Pseudomonadota</taxon>
        <taxon>Betaproteobacteria</taxon>
        <taxon>Burkholderiales</taxon>
        <taxon>Burkholderiaceae</taxon>
        <taxon>Burkholderia</taxon>
        <taxon>Burkholderia cepacia complex</taxon>
    </lineage>
</organism>
<feature type="compositionally biased region" description="Basic residues" evidence="1">
    <location>
        <begin position="1"/>
        <end position="11"/>
    </location>
</feature>
<accession>A0A2S9MSS9</accession>
<proteinExistence type="predicted"/>
<dbReference type="EMBL" id="PVGH01000046">
    <property type="protein sequence ID" value="PRF62026.1"/>
    <property type="molecule type" value="Genomic_DNA"/>
</dbReference>
<dbReference type="GO" id="GO:0003677">
    <property type="term" value="F:DNA binding"/>
    <property type="evidence" value="ECO:0007669"/>
    <property type="project" value="InterPro"/>
</dbReference>
<dbReference type="Pfam" id="PF05944">
    <property type="entry name" value="Phage_term_smal"/>
    <property type="match status" value="1"/>
</dbReference>
<dbReference type="AlphaFoldDB" id="A0A2S9MSS9"/>
<protein>
    <submittedName>
        <fullName evidence="2">Terminase</fullName>
    </submittedName>
</protein>
<sequence>MRRDRGKHRNRAGGLTMTSPARRHQARIRAAQAAASVAPGESLAGASQYELMLAKLETDKRRLKAIQSVARKVEVKREVLPEYDAYVSGALAGGRGGQDDVLMTIMIWRVDAGDYAGALDIARYALRYGLTLPDQYERSTAAALAEEFATAALAAAKNGESFDPEQLVEVAELTADADMHDQIRAKLHKAIGVAAMNCIRDERLDGPTDWARASQAVQNFKTALSLDDRAGVKQNIARLQALLSDAEGRRAARRK</sequence>
<evidence type="ECO:0000256" key="1">
    <source>
        <dbReference type="SAM" id="MobiDB-lite"/>
    </source>
</evidence>
<gene>
    <name evidence="2" type="ORF">C6Q15_10490</name>
</gene>
<dbReference type="Proteomes" id="UP000238982">
    <property type="component" value="Unassembled WGS sequence"/>
</dbReference>
<feature type="region of interest" description="Disordered" evidence="1">
    <location>
        <begin position="1"/>
        <end position="23"/>
    </location>
</feature>
<name>A0A2S9MSS9_9BURK</name>
<reference evidence="2 3" key="1">
    <citation type="submission" date="2018-03" db="EMBL/GenBank/DDBJ databases">
        <authorList>
            <person name="Keele B.F."/>
        </authorList>
    </citation>
    <scope>NUCLEOTIDE SEQUENCE [LARGE SCALE GENOMIC DNA]</scope>
    <source>
        <strain evidence="2 3">AU19729</strain>
    </source>
</reference>